<organism evidence="3 4">
    <name type="scientific">Thiomicrorhabdus immobilis</name>
    <dbReference type="NCBI Taxonomy" id="2791037"/>
    <lineage>
        <taxon>Bacteria</taxon>
        <taxon>Pseudomonadati</taxon>
        <taxon>Pseudomonadota</taxon>
        <taxon>Gammaproteobacteria</taxon>
        <taxon>Thiotrichales</taxon>
        <taxon>Piscirickettsiaceae</taxon>
        <taxon>Thiomicrorhabdus</taxon>
    </lineage>
</organism>
<feature type="transmembrane region" description="Helical" evidence="2">
    <location>
        <begin position="91"/>
        <end position="109"/>
    </location>
</feature>
<keyword evidence="4" id="KW-1185">Reference proteome</keyword>
<keyword evidence="2" id="KW-0812">Transmembrane</keyword>
<name>A0ABM7MAG7_9GAMM</name>
<evidence type="ECO:0000313" key="3">
    <source>
        <dbReference type="EMBL" id="BCN92332.1"/>
    </source>
</evidence>
<dbReference type="Proteomes" id="UP001054820">
    <property type="component" value="Chromosome"/>
</dbReference>
<evidence type="ECO:0000256" key="1">
    <source>
        <dbReference type="SAM" id="Coils"/>
    </source>
</evidence>
<dbReference type="EMBL" id="AP024202">
    <property type="protein sequence ID" value="BCN92332.1"/>
    <property type="molecule type" value="Genomic_DNA"/>
</dbReference>
<protein>
    <submittedName>
        <fullName evidence="3">Uncharacterized protein</fullName>
    </submittedName>
</protein>
<dbReference type="RefSeq" id="WP_237262034.1">
    <property type="nucleotide sequence ID" value="NZ_AP024202.1"/>
</dbReference>
<gene>
    <name evidence="3" type="ORF">THMIRHAM_01170</name>
</gene>
<proteinExistence type="predicted"/>
<feature type="coiled-coil region" evidence="1">
    <location>
        <begin position="171"/>
        <end position="248"/>
    </location>
</feature>
<sequence>MSKRIKPNAEHRIVDGEIIPDSLASIDEKIERGKAYSEQKAEQSLGDVNLSSEDINDLGEDVDPRASISEGIDLKAENKPHSPGFIRKYKSYLFSLVLLLAIVATLYITRPNLDWEIQRINDLQSQIAELRQENSALEVRMQEQQKALIARVDSQLQKALDNPENQVLITQADLSQIKEQTNQQLEKIQEKLASLGGQGEVQVEQALAQLEQLAKKAQQELQPSDEQLKALKEVEQTLQAQIDGFSEKLGELFQFKKEQQVLTKQPPVLKLDMPLDSLQIQQWIVEINTQWILNGRVEETQQQLLALEQAASLSDFAHTTQLARLIGQDLGYLNQVQGDALSYPLPTTDKLKKAVNNLSADNLFTSADTTKPQDAESSDSGHGFDNLLNKFSQMITVKKRPEEGALAEVDGLLMNDVLLQRLGLLIDRLDWGMQTHSSQMVNKASDDIKAFIKRHYAKSFSEFNLLLTPFENVQFTDKQTLSIVTLDQAVSE</sequence>
<keyword evidence="1" id="KW-0175">Coiled coil</keyword>
<evidence type="ECO:0000313" key="4">
    <source>
        <dbReference type="Proteomes" id="UP001054820"/>
    </source>
</evidence>
<evidence type="ECO:0000256" key="2">
    <source>
        <dbReference type="SAM" id="Phobius"/>
    </source>
</evidence>
<feature type="coiled-coil region" evidence="1">
    <location>
        <begin position="113"/>
        <end position="147"/>
    </location>
</feature>
<accession>A0ABM7MAG7</accession>
<keyword evidence="2" id="KW-1133">Transmembrane helix</keyword>
<reference evidence="3" key="1">
    <citation type="journal article" date="2022" name="Arch. Microbiol.">
        <title>Thiomicrorhabdus immobilis sp. nov., a mesophilic sulfur-oxidizing bacterium isolated from sediment of a brackish lake in northern Japan.</title>
        <authorList>
            <person name="Kojima H."/>
            <person name="Mochizuki J."/>
            <person name="Kanda M."/>
            <person name="Watanabe T."/>
            <person name="Fukui M."/>
        </authorList>
    </citation>
    <scope>NUCLEOTIDE SEQUENCE</scope>
    <source>
        <strain evidence="3">Am19</strain>
    </source>
</reference>
<keyword evidence="2" id="KW-0472">Membrane</keyword>